<dbReference type="Pfam" id="PF01580">
    <property type="entry name" value="FtsK_SpoIIIE"/>
    <property type="match status" value="2"/>
</dbReference>
<dbReference type="PROSITE" id="PS50901">
    <property type="entry name" value="FTSK"/>
    <property type="match status" value="2"/>
</dbReference>
<dbReference type="InterPro" id="IPR002543">
    <property type="entry name" value="FtsK_dom"/>
</dbReference>
<dbReference type="CDD" id="cd01127">
    <property type="entry name" value="TrwB_TraG_TraD_VirD4"/>
    <property type="match status" value="1"/>
</dbReference>
<keyword evidence="1" id="KW-0677">Repeat</keyword>
<dbReference type="InterPro" id="IPR023839">
    <property type="entry name" value="Firmicutes_EssC_C"/>
</dbReference>
<dbReference type="NCBIfam" id="TIGR03928">
    <property type="entry name" value="T7_EssCb_Firm"/>
    <property type="match status" value="1"/>
</dbReference>
<dbReference type="OrthoDB" id="9807790at2"/>
<dbReference type="InterPro" id="IPR050206">
    <property type="entry name" value="FtsK/SpoIIIE/SftA"/>
</dbReference>
<evidence type="ECO:0000259" key="5">
    <source>
        <dbReference type="PROSITE" id="PS50901"/>
    </source>
</evidence>
<evidence type="ECO:0000256" key="2">
    <source>
        <dbReference type="ARBA" id="ARBA00022741"/>
    </source>
</evidence>
<dbReference type="RefSeq" id="WP_094785329.1">
    <property type="nucleotide sequence ID" value="NZ_BEDT01000005.1"/>
</dbReference>
<accession>A0A224X2E2</accession>
<reference evidence="7" key="1">
    <citation type="submission" date="2017-08" db="EMBL/GenBank/DDBJ databases">
        <title>Draft genome sequence of Lactococcus sp. strain Rs-Y01, isolated from the gut of the lower termite Reticulitermes speratus.</title>
        <authorList>
            <person name="Ohkuma M."/>
            <person name="Yuki M."/>
        </authorList>
    </citation>
    <scope>NUCLEOTIDE SEQUENCE [LARGE SCALE GENOMIC DNA]</scope>
    <source>
        <strain evidence="7">Rs-Y01</strain>
    </source>
</reference>
<dbReference type="Gene3D" id="3.40.50.300">
    <property type="entry name" value="P-loop containing nucleotide triphosphate hydrolases"/>
    <property type="match status" value="2"/>
</dbReference>
<protein>
    <recommendedName>
        <fullName evidence="5">FtsK domain-containing protein</fullName>
    </recommendedName>
</protein>
<feature type="binding site" evidence="4">
    <location>
        <begin position="681"/>
        <end position="688"/>
    </location>
    <ligand>
        <name>ATP</name>
        <dbReference type="ChEBI" id="CHEBI:30616"/>
    </ligand>
</feature>
<keyword evidence="2 4" id="KW-0547">Nucleotide-binding</keyword>
<feature type="binding site" evidence="4">
    <location>
        <begin position="1024"/>
        <end position="1031"/>
    </location>
    <ligand>
        <name>ATP</name>
        <dbReference type="ChEBI" id="CHEBI:30616"/>
    </ligand>
</feature>
<evidence type="ECO:0000313" key="7">
    <source>
        <dbReference type="Proteomes" id="UP000218689"/>
    </source>
</evidence>
<keyword evidence="7" id="KW-1185">Reference proteome</keyword>
<sequence>MTIFGSSEIEKIEKFFIDERVNPSDLLFVVYILTDKLVKITLTESLPFTNFQNYEFSVVNENLYINGDSDNLYIDGDIKSSGFYEFEGLNFLVLSKEGAVTKFFDFNEDTDLVISSDDFSGIKTPSTSRLVLHSKSLLIDVEDEWLYHNDEKVIGKQTFELTDGTNILTPYYLLEKRPKQYKLTFWSDEIKFDRRQVLLQNRKPEFPKGFPDYRRSPRLNLELPKDSFNLQGLEPEQNNKRDGLLKTILPPLGMIVMTGIMTIVSGQNPVMLLVMVGASIMTTSFTVTQYFEEKKTAKLELLKAKEDYEFYLVSEVGKISTAYSREKEILAFQQPSPEQLVELISTYDSRIYERQNYNKDFLTISLGLSDSPSNLKIETDVDAKNLSDNAEHLRKLKEQFETQRQVPTPISLLEQTLGLVGTQDVLTTTLENILFQTAFFHSYRDVNFISIFPRKVYQDTWSKWGLLPHYKLQDLNMRGLIYNEKLRDIVLNSFLQILNKRKQVVAEAGREKVQFSPHYIFTIVDDELLAGHGINELLAEDMSNLGVTVIWCKEDVTQLPETVVSVVELPSATNGQLISDHGIYVAKDFVPYATLPELETSLRKLTNLNHLEVEKNAVPESLSLLEQYEVQTIEELEISERWLKAEPNKSIKSLIGWRGKSDYAYWDLHERGHGPHGLVGGTTGSGKSEFLTTYLIGLAINYSPEDIGMLIIDWKGGGIANTLDKLPHFMGAITNLDGAGTARALASIKAELDKRQREFAKFGVNNINDYMALYKQRHEQKTGVNYPTKPLPHLILVSDEFAELKANVPEFLDELTSVARIGRSLGVHLILATQKPSGVVNDQIEANSKSKIALKMAGVEDSNELLKTPDAAHITNPGRGYLKVGENEVYELFQSGYAGVVYDPEATSEEKIDERFSKINDLGQYELMYDPTEEVIQGKDKSDLPTQLEAVIEEVGKIFDTEGYALPDKPWLPNLSEMIPTSINTATENRDLKIPLGLLDIPSKQAQEVYEFDLEKQGHTAIFGSPGYGKSTVLQTLVMNLARVNTPEQVYFNLLDFGTNGLLPLKDLPHVADIVTFEETEKCQKMLASISGVLSERKKLFKEVGVATLIQYENKTKQKLPIILNILDSYDGIDPDDNFKDVLDSILMPLLRDGAGLGIYLIMTAGREGAVRMNMMSGITTKVALFLNDEADVEALMGREKVMQVPIIGRGQVMCDVPTAIQFHLPVSGGNSTEVLNNLELEVETADKAWTGERPKQIPMVPEKLSFEEFESYIESENSLYLGLNKMTATATKIKLFIGEPIGIFPANKKQAIFLSDLLETQVSEVDGEVIVVDMVGNLSNLSSSIMVQKSVMNEQGFDIFESLQAAVGKKDKNYLIILNGLEQIIEKMAISDSEMIELIEESGSHVQYILIDLIANVGNNYSALTKTVKDNVPHLLFSGDIDDQNFIEVTQELRKKKLKLSEMLYVRDEEISTIVLPRKETQDE</sequence>
<gene>
    <name evidence="6" type="ORF">RsY01_1933</name>
</gene>
<evidence type="ECO:0000256" key="1">
    <source>
        <dbReference type="ARBA" id="ARBA00022737"/>
    </source>
</evidence>
<dbReference type="EMBL" id="BEDT01000005">
    <property type="protein sequence ID" value="GAX48317.1"/>
    <property type="molecule type" value="Genomic_DNA"/>
</dbReference>
<organism evidence="6 7">
    <name type="scientific">Pseudolactococcus reticulitermitis</name>
    <dbReference type="NCBI Taxonomy" id="2025039"/>
    <lineage>
        <taxon>Bacteria</taxon>
        <taxon>Bacillati</taxon>
        <taxon>Bacillota</taxon>
        <taxon>Bacilli</taxon>
        <taxon>Lactobacillales</taxon>
        <taxon>Streptococcaceae</taxon>
        <taxon>Pseudolactococcus</taxon>
    </lineage>
</organism>
<dbReference type="Proteomes" id="UP000218689">
    <property type="component" value="Unassembled WGS sequence"/>
</dbReference>
<dbReference type="SUPFAM" id="SSF52540">
    <property type="entry name" value="P-loop containing nucleoside triphosphate hydrolases"/>
    <property type="match status" value="2"/>
</dbReference>
<evidence type="ECO:0000313" key="6">
    <source>
        <dbReference type="EMBL" id="GAX48317.1"/>
    </source>
</evidence>
<dbReference type="InterPro" id="IPR027417">
    <property type="entry name" value="P-loop_NTPase"/>
</dbReference>
<dbReference type="GO" id="GO:0003677">
    <property type="term" value="F:DNA binding"/>
    <property type="evidence" value="ECO:0007669"/>
    <property type="project" value="InterPro"/>
</dbReference>
<dbReference type="GO" id="GO:0005524">
    <property type="term" value="F:ATP binding"/>
    <property type="evidence" value="ECO:0007669"/>
    <property type="project" value="UniProtKB-UniRule"/>
</dbReference>
<dbReference type="PANTHER" id="PTHR22683:SF1">
    <property type="entry name" value="TYPE VII SECRETION SYSTEM PROTEIN ESSC"/>
    <property type="match status" value="1"/>
</dbReference>
<feature type="domain" description="FtsK" evidence="5">
    <location>
        <begin position="661"/>
        <end position="863"/>
    </location>
</feature>
<name>A0A224X2E2_9LACT</name>
<proteinExistence type="predicted"/>
<evidence type="ECO:0000256" key="4">
    <source>
        <dbReference type="PROSITE-ProRule" id="PRU00289"/>
    </source>
</evidence>
<feature type="domain" description="FtsK" evidence="5">
    <location>
        <begin position="1006"/>
        <end position="1194"/>
    </location>
</feature>
<comment type="caution">
    <text evidence="6">The sequence shown here is derived from an EMBL/GenBank/DDBJ whole genome shotgun (WGS) entry which is preliminary data.</text>
</comment>
<evidence type="ECO:0000256" key="3">
    <source>
        <dbReference type="ARBA" id="ARBA00022840"/>
    </source>
</evidence>
<dbReference type="PANTHER" id="PTHR22683">
    <property type="entry name" value="SPORULATION PROTEIN RELATED"/>
    <property type="match status" value="1"/>
</dbReference>
<keyword evidence="3 4" id="KW-0067">ATP-binding</keyword>